<keyword evidence="3" id="KW-1185">Reference proteome</keyword>
<protein>
    <submittedName>
        <fullName evidence="2">Uncharacterized protein</fullName>
    </submittedName>
</protein>
<accession>A0A4S4LPZ2</accession>
<dbReference type="EMBL" id="SGPM01001048">
    <property type="protein sequence ID" value="THH13591.1"/>
    <property type="molecule type" value="Genomic_DNA"/>
</dbReference>
<evidence type="ECO:0000313" key="2">
    <source>
        <dbReference type="EMBL" id="THH13591.1"/>
    </source>
</evidence>
<dbReference type="Proteomes" id="UP000308730">
    <property type="component" value="Unassembled WGS sequence"/>
</dbReference>
<feature type="compositionally biased region" description="Polar residues" evidence="1">
    <location>
        <begin position="15"/>
        <end position="25"/>
    </location>
</feature>
<name>A0A4S4LPZ2_9APHY</name>
<comment type="caution">
    <text evidence="2">The sequence shown here is derived from an EMBL/GenBank/DDBJ whole genome shotgun (WGS) entry which is preliminary data.</text>
</comment>
<proteinExistence type="predicted"/>
<reference evidence="2 3" key="1">
    <citation type="submission" date="2019-02" db="EMBL/GenBank/DDBJ databases">
        <title>Genome sequencing of the rare red list fungi Antrodiella citrinella (Flaviporus citrinellus).</title>
        <authorList>
            <person name="Buettner E."/>
            <person name="Kellner H."/>
        </authorList>
    </citation>
    <scope>NUCLEOTIDE SEQUENCE [LARGE SCALE GENOMIC DNA]</scope>
    <source>
        <strain evidence="2 3">DSM 108506</strain>
    </source>
</reference>
<gene>
    <name evidence="2" type="ORF">EUX98_g9705</name>
</gene>
<sequence length="83" mass="8864">MSGNDFEKNPRPSDIASSTGQSAEVSPQGDAASYHSAVPDNEKRPLAKEDVAVVSQAASSDDFDVYGNEDFADSPSFFTLLMF</sequence>
<evidence type="ECO:0000256" key="1">
    <source>
        <dbReference type="SAM" id="MobiDB-lite"/>
    </source>
</evidence>
<dbReference type="AlphaFoldDB" id="A0A4S4LPZ2"/>
<feature type="compositionally biased region" description="Basic and acidic residues" evidence="1">
    <location>
        <begin position="1"/>
        <end position="11"/>
    </location>
</feature>
<evidence type="ECO:0000313" key="3">
    <source>
        <dbReference type="Proteomes" id="UP000308730"/>
    </source>
</evidence>
<feature type="region of interest" description="Disordered" evidence="1">
    <location>
        <begin position="1"/>
        <end position="47"/>
    </location>
</feature>
<organism evidence="2 3">
    <name type="scientific">Antrodiella citrinella</name>
    <dbReference type="NCBI Taxonomy" id="2447956"/>
    <lineage>
        <taxon>Eukaryota</taxon>
        <taxon>Fungi</taxon>
        <taxon>Dikarya</taxon>
        <taxon>Basidiomycota</taxon>
        <taxon>Agaricomycotina</taxon>
        <taxon>Agaricomycetes</taxon>
        <taxon>Polyporales</taxon>
        <taxon>Steccherinaceae</taxon>
        <taxon>Antrodiella</taxon>
    </lineage>
</organism>